<name>A0A251UGR9_HELAN</name>
<dbReference type="InParanoid" id="A0A251UGR9"/>
<dbReference type="EMBL" id="CM007895">
    <property type="protein sequence ID" value="OTG22567.1"/>
    <property type="molecule type" value="Genomic_DNA"/>
</dbReference>
<dbReference type="AlphaFoldDB" id="A0A251UGR9"/>
<accession>A0A251UGR9</accession>
<reference evidence="1 3" key="1">
    <citation type="journal article" date="2017" name="Nature">
        <title>The sunflower genome provides insights into oil metabolism, flowering and Asterid evolution.</title>
        <authorList>
            <person name="Badouin H."/>
            <person name="Gouzy J."/>
            <person name="Grassa C.J."/>
            <person name="Murat F."/>
            <person name="Staton S.E."/>
            <person name="Cottret L."/>
            <person name="Lelandais-Briere C."/>
            <person name="Owens G.L."/>
            <person name="Carrere S."/>
            <person name="Mayjonade B."/>
            <person name="Legrand L."/>
            <person name="Gill N."/>
            <person name="Kane N.C."/>
            <person name="Bowers J.E."/>
            <person name="Hubner S."/>
            <person name="Bellec A."/>
            <person name="Berard A."/>
            <person name="Berges H."/>
            <person name="Blanchet N."/>
            <person name="Boniface M.C."/>
            <person name="Brunel D."/>
            <person name="Catrice O."/>
            <person name="Chaidir N."/>
            <person name="Claudel C."/>
            <person name="Donnadieu C."/>
            <person name="Faraut T."/>
            <person name="Fievet G."/>
            <person name="Helmstetter N."/>
            <person name="King M."/>
            <person name="Knapp S.J."/>
            <person name="Lai Z."/>
            <person name="Le Paslier M.C."/>
            <person name="Lippi Y."/>
            <person name="Lorenzon L."/>
            <person name="Mandel J.R."/>
            <person name="Marage G."/>
            <person name="Marchand G."/>
            <person name="Marquand E."/>
            <person name="Bret-Mestries E."/>
            <person name="Morien E."/>
            <person name="Nambeesan S."/>
            <person name="Nguyen T."/>
            <person name="Pegot-Espagnet P."/>
            <person name="Pouilly N."/>
            <person name="Raftis F."/>
            <person name="Sallet E."/>
            <person name="Schiex T."/>
            <person name="Thomas J."/>
            <person name="Vandecasteele C."/>
            <person name="Vares D."/>
            <person name="Vear F."/>
            <person name="Vautrin S."/>
            <person name="Crespi M."/>
            <person name="Mangin B."/>
            <person name="Burke J.M."/>
            <person name="Salse J."/>
            <person name="Munos S."/>
            <person name="Vincourt P."/>
            <person name="Rieseberg L.H."/>
            <person name="Langlade N.B."/>
        </authorList>
    </citation>
    <scope>NUCLEOTIDE SEQUENCE [LARGE SCALE GENOMIC DNA]</scope>
    <source>
        <strain evidence="3">cv. SF193</strain>
        <tissue evidence="1">Leaves</tissue>
    </source>
</reference>
<sequence length="63" mass="7284">MSEFIYKGRCKKDKPSYITFYVSLFSYSTSLSNPKHLSQVYVQPITAPPPPSLPLQIICIFRR</sequence>
<evidence type="ECO:0000313" key="3">
    <source>
        <dbReference type="Proteomes" id="UP000215914"/>
    </source>
</evidence>
<protein>
    <submittedName>
        <fullName evidence="2">Uncharacterized protein</fullName>
    </submittedName>
</protein>
<proteinExistence type="predicted"/>
<reference evidence="2" key="2">
    <citation type="submission" date="2017-02" db="EMBL/GenBank/DDBJ databases">
        <title>Sunflower complete genome.</title>
        <authorList>
            <person name="Langlade N."/>
            <person name="Munos S."/>
        </authorList>
    </citation>
    <scope>NUCLEOTIDE SEQUENCE [LARGE SCALE GENOMIC DNA]</scope>
    <source>
        <tissue evidence="2">Leaves</tissue>
    </source>
</reference>
<dbReference type="Gramene" id="mRNA:HanXRQr2_Chr06g0250401">
    <property type="protein sequence ID" value="CDS:HanXRQr2_Chr06g0250401.1"/>
    <property type="gene ID" value="HanXRQr2_Chr06g0250401"/>
</dbReference>
<evidence type="ECO:0000313" key="2">
    <source>
        <dbReference type="EMBL" id="OTG22567.1"/>
    </source>
</evidence>
<evidence type="ECO:0000313" key="1">
    <source>
        <dbReference type="EMBL" id="KAF5801634.1"/>
    </source>
</evidence>
<keyword evidence="3" id="KW-1185">Reference proteome</keyword>
<organism evidence="2 3">
    <name type="scientific">Helianthus annuus</name>
    <name type="common">Common sunflower</name>
    <dbReference type="NCBI Taxonomy" id="4232"/>
    <lineage>
        <taxon>Eukaryota</taxon>
        <taxon>Viridiplantae</taxon>
        <taxon>Streptophyta</taxon>
        <taxon>Embryophyta</taxon>
        <taxon>Tracheophyta</taxon>
        <taxon>Spermatophyta</taxon>
        <taxon>Magnoliopsida</taxon>
        <taxon>eudicotyledons</taxon>
        <taxon>Gunneridae</taxon>
        <taxon>Pentapetalae</taxon>
        <taxon>asterids</taxon>
        <taxon>campanulids</taxon>
        <taxon>Asterales</taxon>
        <taxon>Asteraceae</taxon>
        <taxon>Asteroideae</taxon>
        <taxon>Heliantheae alliance</taxon>
        <taxon>Heliantheae</taxon>
        <taxon>Helianthus</taxon>
    </lineage>
</organism>
<dbReference type="EMBL" id="MNCJ02000321">
    <property type="protein sequence ID" value="KAF5801634.1"/>
    <property type="molecule type" value="Genomic_DNA"/>
</dbReference>
<dbReference type="Proteomes" id="UP000215914">
    <property type="component" value="Chromosome 6"/>
</dbReference>
<gene>
    <name evidence="2" type="ORF">HannXRQ_Chr06g0172951</name>
    <name evidence="1" type="ORF">HanXRQr2_Chr06g0250401</name>
</gene>
<reference evidence="1" key="3">
    <citation type="submission" date="2020-06" db="EMBL/GenBank/DDBJ databases">
        <title>Helianthus annuus Genome sequencing and assembly Release 2.</title>
        <authorList>
            <person name="Gouzy J."/>
            <person name="Langlade N."/>
            <person name="Munos S."/>
        </authorList>
    </citation>
    <scope>NUCLEOTIDE SEQUENCE</scope>
    <source>
        <tissue evidence="1">Leaves</tissue>
    </source>
</reference>